<dbReference type="EMBL" id="JAOTPO010000003">
    <property type="protein sequence ID" value="MDE5412812.1"/>
    <property type="molecule type" value="Genomic_DNA"/>
</dbReference>
<evidence type="ECO:0000259" key="1">
    <source>
        <dbReference type="Pfam" id="PF00561"/>
    </source>
</evidence>
<dbReference type="GO" id="GO:0016787">
    <property type="term" value="F:hydrolase activity"/>
    <property type="evidence" value="ECO:0007669"/>
    <property type="project" value="UniProtKB-KW"/>
</dbReference>
<proteinExistence type="predicted"/>
<dbReference type="Gene3D" id="3.40.50.1820">
    <property type="entry name" value="alpha/beta hydrolase"/>
    <property type="match status" value="1"/>
</dbReference>
<sequence>MTQHYLEKTETVLVDNVKVHYEYYCKEQNVGKPVIVLIHGFVSSTYCFRHLIPNIAKHYSVVAIDLPGFGKSEKSNSFIYSFHNYANVIFSLLTKLNIKQVIAAGHSMGGQVALYMAKLNPERVKKVVLLSSSGYLMRAKRKYRYASYIPFAPRLVKSFFVKRDYKDALSYVVYNKETVHPDDVSEYAKAFEDDRFSHSLVRVLRHREGDLTAEQLKEIQQPVLLLWGKHDQVIPPYIGKRLQVDLPNANIVIFEETGHLVPEERPNEVAEQIIQFIDKD</sequence>
<evidence type="ECO:0000313" key="3">
    <source>
        <dbReference type="Proteomes" id="UP001148125"/>
    </source>
</evidence>
<dbReference type="Pfam" id="PF00561">
    <property type="entry name" value="Abhydrolase_1"/>
    <property type="match status" value="1"/>
</dbReference>
<dbReference type="PANTHER" id="PTHR46438">
    <property type="entry name" value="ALPHA/BETA-HYDROLASES SUPERFAMILY PROTEIN"/>
    <property type="match status" value="1"/>
</dbReference>
<dbReference type="InterPro" id="IPR029058">
    <property type="entry name" value="AB_hydrolase_fold"/>
</dbReference>
<dbReference type="InterPro" id="IPR000639">
    <property type="entry name" value="Epox_hydrolase-like"/>
</dbReference>
<dbReference type="SUPFAM" id="SSF53474">
    <property type="entry name" value="alpha/beta-Hydrolases"/>
    <property type="match status" value="1"/>
</dbReference>
<reference evidence="2" key="1">
    <citation type="submission" date="2024-05" db="EMBL/GenBank/DDBJ databases">
        <title>Alkalihalobacillus sp. strain MEB203 novel alkaliphilic bacterium from Lonar Lake, India.</title>
        <authorList>
            <person name="Joshi A."/>
            <person name="Thite S."/>
            <person name="Mengade P."/>
        </authorList>
    </citation>
    <scope>NUCLEOTIDE SEQUENCE</scope>
    <source>
        <strain evidence="2">MEB 203</strain>
    </source>
</reference>
<dbReference type="RefSeq" id="WP_275117448.1">
    <property type="nucleotide sequence ID" value="NZ_JAOTPO010000003.1"/>
</dbReference>
<keyword evidence="3" id="KW-1185">Reference proteome</keyword>
<dbReference type="Proteomes" id="UP001148125">
    <property type="component" value="Unassembled WGS sequence"/>
</dbReference>
<organism evidence="2 3">
    <name type="scientific">Alkalihalobacterium chitinilyticum</name>
    <dbReference type="NCBI Taxonomy" id="2980103"/>
    <lineage>
        <taxon>Bacteria</taxon>
        <taxon>Bacillati</taxon>
        <taxon>Bacillota</taxon>
        <taxon>Bacilli</taxon>
        <taxon>Bacillales</taxon>
        <taxon>Bacillaceae</taxon>
        <taxon>Alkalihalobacterium</taxon>
    </lineage>
</organism>
<dbReference type="PANTHER" id="PTHR46438:SF11">
    <property type="entry name" value="LIPASE-RELATED"/>
    <property type="match status" value="1"/>
</dbReference>
<protein>
    <submittedName>
        <fullName evidence="2">Alpha/beta hydrolase</fullName>
    </submittedName>
</protein>
<keyword evidence="2" id="KW-0378">Hydrolase</keyword>
<accession>A0ABT5VDK7</accession>
<feature type="domain" description="AB hydrolase-1" evidence="1">
    <location>
        <begin position="33"/>
        <end position="266"/>
    </location>
</feature>
<gene>
    <name evidence="2" type="ORF">N7Z68_05400</name>
</gene>
<dbReference type="InterPro" id="IPR000073">
    <property type="entry name" value="AB_hydrolase_1"/>
</dbReference>
<dbReference type="PRINTS" id="PR00412">
    <property type="entry name" value="EPOXHYDRLASE"/>
</dbReference>
<evidence type="ECO:0000313" key="2">
    <source>
        <dbReference type="EMBL" id="MDE5412812.1"/>
    </source>
</evidence>
<comment type="caution">
    <text evidence="2">The sequence shown here is derived from an EMBL/GenBank/DDBJ whole genome shotgun (WGS) entry which is preliminary data.</text>
</comment>
<dbReference type="PRINTS" id="PR00111">
    <property type="entry name" value="ABHYDROLASE"/>
</dbReference>
<name>A0ABT5VDK7_9BACI</name>